<gene>
    <name evidence="1" type="ORF">EJD98_09835</name>
</gene>
<reference evidence="1 2" key="1">
    <citation type="submission" date="2018-12" db="EMBL/GenBank/DDBJ databases">
        <title>Draft genome sequences of Mycolicibacterium peregrinum isolated from a pig with lymphadenitis and from soil on the same Japanese pig farm.</title>
        <authorList>
            <person name="Komatsu T."/>
            <person name="Ohya K."/>
            <person name="Sawai K."/>
            <person name="Odoi J.O."/>
            <person name="Otsu K."/>
            <person name="Ota A."/>
            <person name="Ito T."/>
            <person name="Kawai M."/>
            <person name="Maruyama F."/>
        </authorList>
    </citation>
    <scope>NUCLEOTIDE SEQUENCE [LARGE SCALE GENOMIC DNA]</scope>
    <source>
        <strain evidence="1 2">138</strain>
    </source>
</reference>
<dbReference type="SUPFAM" id="SSF52540">
    <property type="entry name" value="P-loop containing nucleoside triphosphate hydrolases"/>
    <property type="match status" value="1"/>
</dbReference>
<evidence type="ECO:0000313" key="1">
    <source>
        <dbReference type="EMBL" id="TGB44158.1"/>
    </source>
</evidence>
<comment type="caution">
    <text evidence="1">The sequence shown here is derived from an EMBL/GenBank/DDBJ whole genome shotgun (WGS) entry which is preliminary data.</text>
</comment>
<dbReference type="Proteomes" id="UP000297792">
    <property type="component" value="Unassembled WGS sequence"/>
</dbReference>
<dbReference type="GO" id="GO:0016740">
    <property type="term" value="F:transferase activity"/>
    <property type="evidence" value="ECO:0007669"/>
    <property type="project" value="UniProtKB-KW"/>
</dbReference>
<dbReference type="AlphaFoldDB" id="A0A4Z0HQ78"/>
<dbReference type="PANTHER" id="PTHR36451">
    <property type="entry name" value="PAPS-DEPENDENT SULFOTRANSFERASE STF3"/>
    <property type="match status" value="1"/>
</dbReference>
<dbReference type="Pfam" id="PF13469">
    <property type="entry name" value="Sulfotransfer_3"/>
    <property type="match status" value="1"/>
</dbReference>
<keyword evidence="1" id="KW-0808">Transferase</keyword>
<dbReference type="PANTHER" id="PTHR36451:SF1">
    <property type="entry name" value="OMEGA-HYDROXY-BETA-DIHYDROMENAQUINONE-9 SULFOTRANSFERASE STF3"/>
    <property type="match status" value="1"/>
</dbReference>
<sequence>MRKAATVSEIPAVSTPDDVLKLAQQKTGLSDIDSDSWRPGLEILLDEVNTSPAFTAHGRESIIGDAVDTLARRLQVHDYIRQHPTVLDTPVERPLFTMGMPRTGTTVISYLLDQDTARRSLLHWECIHPVPPATTETLRSDPRCLALLDEREQILKFVKDANMPLPHWEDADGPTECMFIHTQDFKGLSWDSYLSTPRYAEWVINEADMTSAYEYQKRYLQVLQSTAPGTWSLKMPSHSVHIDALLSVFPDARLIWAHRDPYKATGSLCNLWKLPKTMVMKPDAVDLSAIGRNAMSQMQFHVDRPLRIRERIGDGRFFHMYYHEMMSDPMDVMRRIYDWAGDELSSDTEARMNGWLAEHPQNRFAPNAYSLEQYGLTVNQLQPVFSEYLATFDVELEAAP</sequence>
<dbReference type="InterPro" id="IPR027417">
    <property type="entry name" value="P-loop_NTPase"/>
</dbReference>
<proteinExistence type="predicted"/>
<protein>
    <submittedName>
        <fullName evidence="1">Sulfotransferase</fullName>
    </submittedName>
</protein>
<evidence type="ECO:0000313" key="2">
    <source>
        <dbReference type="Proteomes" id="UP000297792"/>
    </source>
</evidence>
<dbReference type="Gene3D" id="3.40.50.300">
    <property type="entry name" value="P-loop containing nucleotide triphosphate hydrolases"/>
    <property type="match status" value="1"/>
</dbReference>
<dbReference type="RefSeq" id="WP_135359780.1">
    <property type="nucleotide sequence ID" value="NZ_RWJZ01000003.1"/>
</dbReference>
<keyword evidence="2" id="KW-1185">Reference proteome</keyword>
<dbReference type="InterPro" id="IPR052736">
    <property type="entry name" value="Stf3_sulfotransferase"/>
</dbReference>
<organism evidence="1 2">
    <name type="scientific">Mycolicibacterium peregrinum</name>
    <name type="common">Mycobacterium peregrinum</name>
    <dbReference type="NCBI Taxonomy" id="43304"/>
    <lineage>
        <taxon>Bacteria</taxon>
        <taxon>Bacillati</taxon>
        <taxon>Actinomycetota</taxon>
        <taxon>Actinomycetes</taxon>
        <taxon>Mycobacteriales</taxon>
        <taxon>Mycobacteriaceae</taxon>
        <taxon>Mycolicibacterium</taxon>
    </lineage>
</organism>
<dbReference type="EMBL" id="RWKA01000004">
    <property type="protein sequence ID" value="TGB44158.1"/>
    <property type="molecule type" value="Genomic_DNA"/>
</dbReference>
<name>A0A4Z0HQ78_MYCPR</name>
<accession>A0A4Z0HQ78</accession>